<evidence type="ECO:0000259" key="2">
    <source>
        <dbReference type="Pfam" id="PF03372"/>
    </source>
</evidence>
<dbReference type="Gene3D" id="3.60.10.10">
    <property type="entry name" value="Endonuclease/exonuclease/phosphatase"/>
    <property type="match status" value="1"/>
</dbReference>
<keyword evidence="4" id="KW-1185">Reference proteome</keyword>
<dbReference type="SUPFAM" id="SSF56219">
    <property type="entry name" value="DNase I-like"/>
    <property type="match status" value="1"/>
</dbReference>
<sequence>MAGVIAAAEPDILVLSGIDHDADLCTLSALADAVAEAGHEMPHHFALASNAGLTTGLDLDGDNRLGTPRDAQGYGRFAGAGGLAVLSRWPADRTGVVDFSTLLWSDLPGADPPPWPDPAVERVQRLSSTAHWVVPVALPAGPRLHLLTFRATPPVFDGPEDRNGRRNHDEIALWLRYLDGALEAPPPDSPFVILGGANLDPRDGEGRRGALAALLADPRVQDTEPASQGGAVAALRDGGVNSGHRSPPRLDTVDWSDEGGPGNLRVDYVLPSVDLAVADSGVLWPKSGGLARLSARASRHRLVWVDVGY</sequence>
<proteinExistence type="predicted"/>
<protein>
    <submittedName>
        <fullName evidence="3">Endonuclease/Exonuclease/phosphatase family protein</fullName>
    </submittedName>
</protein>
<dbReference type="STRING" id="641238.SAMN04490244_105127"/>
<reference evidence="3 4" key="1">
    <citation type="submission" date="2016-10" db="EMBL/GenBank/DDBJ databases">
        <authorList>
            <person name="de Groot N.N."/>
        </authorList>
    </citation>
    <scope>NUCLEOTIDE SEQUENCE [LARGE SCALE GENOMIC DNA]</scope>
    <source>
        <strain evidence="3 4">DSM 23042</strain>
    </source>
</reference>
<dbReference type="GO" id="GO:0004527">
    <property type="term" value="F:exonuclease activity"/>
    <property type="evidence" value="ECO:0007669"/>
    <property type="project" value="UniProtKB-KW"/>
</dbReference>
<accession>A0A1H9UA20</accession>
<name>A0A1H9UA20_9RHOB</name>
<dbReference type="Proteomes" id="UP000198885">
    <property type="component" value="Unassembled WGS sequence"/>
</dbReference>
<dbReference type="InterPro" id="IPR005135">
    <property type="entry name" value="Endo/exonuclease/phosphatase"/>
</dbReference>
<keyword evidence="3" id="KW-0269">Exonuclease</keyword>
<dbReference type="GO" id="GO:0004519">
    <property type="term" value="F:endonuclease activity"/>
    <property type="evidence" value="ECO:0007669"/>
    <property type="project" value="UniProtKB-KW"/>
</dbReference>
<feature type="domain" description="Endonuclease/exonuclease/phosphatase" evidence="2">
    <location>
        <begin position="4"/>
        <end position="288"/>
    </location>
</feature>
<gene>
    <name evidence="3" type="ORF">SAMN04490244_105127</name>
</gene>
<dbReference type="AlphaFoldDB" id="A0A1H9UA20"/>
<evidence type="ECO:0000313" key="3">
    <source>
        <dbReference type="EMBL" id="SES06088.1"/>
    </source>
</evidence>
<keyword evidence="3" id="KW-0378">Hydrolase</keyword>
<dbReference type="Pfam" id="PF03372">
    <property type="entry name" value="Exo_endo_phos"/>
    <property type="match status" value="1"/>
</dbReference>
<organism evidence="3 4">
    <name type="scientific">Tranquillimonas rosea</name>
    <dbReference type="NCBI Taxonomy" id="641238"/>
    <lineage>
        <taxon>Bacteria</taxon>
        <taxon>Pseudomonadati</taxon>
        <taxon>Pseudomonadota</taxon>
        <taxon>Alphaproteobacteria</taxon>
        <taxon>Rhodobacterales</taxon>
        <taxon>Roseobacteraceae</taxon>
        <taxon>Tranquillimonas</taxon>
    </lineage>
</organism>
<keyword evidence="3" id="KW-0255">Endonuclease</keyword>
<dbReference type="EMBL" id="FOGU01000005">
    <property type="protein sequence ID" value="SES06088.1"/>
    <property type="molecule type" value="Genomic_DNA"/>
</dbReference>
<feature type="region of interest" description="Disordered" evidence="1">
    <location>
        <begin position="235"/>
        <end position="258"/>
    </location>
</feature>
<dbReference type="InterPro" id="IPR036691">
    <property type="entry name" value="Endo/exonu/phosph_ase_sf"/>
</dbReference>
<evidence type="ECO:0000313" key="4">
    <source>
        <dbReference type="Proteomes" id="UP000198885"/>
    </source>
</evidence>
<evidence type="ECO:0000256" key="1">
    <source>
        <dbReference type="SAM" id="MobiDB-lite"/>
    </source>
</evidence>
<keyword evidence="3" id="KW-0540">Nuclease</keyword>